<dbReference type="PANTHER" id="PTHR16515">
    <property type="entry name" value="PR DOMAIN ZINC FINGER PROTEIN"/>
    <property type="match status" value="1"/>
</dbReference>
<comment type="subcellular location">
    <subcellularLocation>
        <location evidence="1">Nucleus</location>
    </subcellularLocation>
</comment>
<dbReference type="InterPro" id="IPR050331">
    <property type="entry name" value="Zinc_finger"/>
</dbReference>
<dbReference type="SMART" id="SM00355">
    <property type="entry name" value="ZnF_C2H2"/>
    <property type="match status" value="3"/>
</dbReference>
<dbReference type="AlphaFoldDB" id="A0A9P6F8X0"/>
<feature type="compositionally biased region" description="Basic residues" evidence="8">
    <location>
        <begin position="338"/>
        <end position="349"/>
    </location>
</feature>
<dbReference type="SUPFAM" id="SSF57667">
    <property type="entry name" value="beta-beta-alpha zinc fingers"/>
    <property type="match status" value="2"/>
</dbReference>
<name>A0A9P6F8X0_9FUNG</name>
<evidence type="ECO:0000259" key="9">
    <source>
        <dbReference type="PROSITE" id="PS50157"/>
    </source>
</evidence>
<organism evidence="10 11">
    <name type="scientific">Mortierella hygrophila</name>
    <dbReference type="NCBI Taxonomy" id="979708"/>
    <lineage>
        <taxon>Eukaryota</taxon>
        <taxon>Fungi</taxon>
        <taxon>Fungi incertae sedis</taxon>
        <taxon>Mucoromycota</taxon>
        <taxon>Mortierellomycotina</taxon>
        <taxon>Mortierellomycetes</taxon>
        <taxon>Mortierellales</taxon>
        <taxon>Mortierellaceae</taxon>
        <taxon>Mortierella</taxon>
    </lineage>
</organism>
<evidence type="ECO:0000313" key="10">
    <source>
        <dbReference type="EMBL" id="KAF9544523.1"/>
    </source>
</evidence>
<dbReference type="InterPro" id="IPR013087">
    <property type="entry name" value="Znf_C2H2_type"/>
</dbReference>
<dbReference type="Proteomes" id="UP000723463">
    <property type="component" value="Unassembled WGS sequence"/>
</dbReference>
<evidence type="ECO:0000256" key="2">
    <source>
        <dbReference type="ARBA" id="ARBA00022723"/>
    </source>
</evidence>
<evidence type="ECO:0000256" key="7">
    <source>
        <dbReference type="PROSITE-ProRule" id="PRU00042"/>
    </source>
</evidence>
<proteinExistence type="predicted"/>
<keyword evidence="11" id="KW-1185">Reference proteome</keyword>
<dbReference type="PROSITE" id="PS50157">
    <property type="entry name" value="ZINC_FINGER_C2H2_2"/>
    <property type="match status" value="2"/>
</dbReference>
<reference evidence="10" key="1">
    <citation type="journal article" date="2020" name="Fungal Divers.">
        <title>Resolving the Mortierellaceae phylogeny through synthesis of multi-gene phylogenetics and phylogenomics.</title>
        <authorList>
            <person name="Vandepol N."/>
            <person name="Liber J."/>
            <person name="Desiro A."/>
            <person name="Na H."/>
            <person name="Kennedy M."/>
            <person name="Barry K."/>
            <person name="Grigoriev I.V."/>
            <person name="Miller A.N."/>
            <person name="O'Donnell K."/>
            <person name="Stajich J.E."/>
            <person name="Bonito G."/>
        </authorList>
    </citation>
    <scope>NUCLEOTIDE SEQUENCE</scope>
    <source>
        <strain evidence="10">NRRL 2591</strain>
    </source>
</reference>
<feature type="domain" description="C2H2-type" evidence="9">
    <location>
        <begin position="389"/>
        <end position="416"/>
    </location>
</feature>
<keyword evidence="2" id="KW-0479">Metal-binding</keyword>
<evidence type="ECO:0000256" key="5">
    <source>
        <dbReference type="ARBA" id="ARBA00022833"/>
    </source>
</evidence>
<evidence type="ECO:0000256" key="6">
    <source>
        <dbReference type="ARBA" id="ARBA00023242"/>
    </source>
</evidence>
<evidence type="ECO:0000256" key="1">
    <source>
        <dbReference type="ARBA" id="ARBA00004123"/>
    </source>
</evidence>
<comment type="caution">
    <text evidence="10">The sequence shown here is derived from an EMBL/GenBank/DDBJ whole genome shotgun (WGS) entry which is preliminary data.</text>
</comment>
<keyword evidence="4 7" id="KW-0863">Zinc-finger</keyword>
<feature type="compositionally biased region" description="Acidic residues" evidence="8">
    <location>
        <begin position="311"/>
        <end position="322"/>
    </location>
</feature>
<sequence>MNKSGSRYYRSIYENNTVVADLSSFDNKKGGHPALNNNLFYYNNNNTNSISVTTITNSNNALQQAPLSYNNNCTSTSPGTSEEYLTNESLSHYMNIPIEDDLAARALVFPPNSNQQQQQQQMMDPVHIHAALGPRSFETPMYTATATSSVAAVPTTPPATPITMMGDTTQNTYYGTFETPFPAATLQPFQDPRFFTPVQQQPPPMWAPQPHDAVVTAHFNNSLDATSQNQLRPQQQLLQHYHPHTLPYTHHLHPHQHQELSTGVPPHFQSDPSFYPPLPLPMTSPFTEVDDSITSQGTFSSTSSSFSSSSSEDEDEENEEDVKSETPSTPFSFPTKAPTHRKKPTKRRAPSTAAALKIAPVSKHPKHPKPVKTSKVNKPNIAKPPGKLHQCQECGRLFTRACNLQSHQTTHLRQKPYPCPDCRMAFARVYDMKRHHRIHSNVRPYQCAMCPEAFKRIEARERHYSARHGYPSQEA</sequence>
<evidence type="ECO:0000256" key="3">
    <source>
        <dbReference type="ARBA" id="ARBA00022737"/>
    </source>
</evidence>
<dbReference type="GO" id="GO:0008270">
    <property type="term" value="F:zinc ion binding"/>
    <property type="evidence" value="ECO:0007669"/>
    <property type="project" value="UniProtKB-KW"/>
</dbReference>
<keyword evidence="6" id="KW-0539">Nucleus</keyword>
<gene>
    <name evidence="10" type="ORF">EC957_011919</name>
</gene>
<dbReference type="GO" id="GO:0005634">
    <property type="term" value="C:nucleus"/>
    <property type="evidence" value="ECO:0007669"/>
    <property type="project" value="UniProtKB-SubCell"/>
</dbReference>
<dbReference type="FunFam" id="3.30.160.60:FF:002343">
    <property type="entry name" value="Zinc finger protein 33A"/>
    <property type="match status" value="1"/>
</dbReference>
<dbReference type="EMBL" id="JAAAXW010000089">
    <property type="protein sequence ID" value="KAF9544523.1"/>
    <property type="molecule type" value="Genomic_DNA"/>
</dbReference>
<accession>A0A9P6F8X0</accession>
<keyword evidence="3" id="KW-0677">Repeat</keyword>
<feature type="domain" description="C2H2-type" evidence="9">
    <location>
        <begin position="417"/>
        <end position="444"/>
    </location>
</feature>
<evidence type="ECO:0000256" key="4">
    <source>
        <dbReference type="ARBA" id="ARBA00022771"/>
    </source>
</evidence>
<protein>
    <recommendedName>
        <fullName evidence="9">C2H2-type domain-containing protein</fullName>
    </recommendedName>
</protein>
<evidence type="ECO:0000256" key="8">
    <source>
        <dbReference type="SAM" id="MobiDB-lite"/>
    </source>
</evidence>
<feature type="compositionally biased region" description="Basic residues" evidence="8">
    <location>
        <begin position="363"/>
        <end position="372"/>
    </location>
</feature>
<dbReference type="GO" id="GO:0010468">
    <property type="term" value="P:regulation of gene expression"/>
    <property type="evidence" value="ECO:0007669"/>
    <property type="project" value="TreeGrafter"/>
</dbReference>
<dbReference type="Pfam" id="PF00096">
    <property type="entry name" value="zf-C2H2"/>
    <property type="match status" value="2"/>
</dbReference>
<keyword evidence="5" id="KW-0862">Zinc</keyword>
<feature type="compositionally biased region" description="Low complexity" evidence="8">
    <location>
        <begin position="300"/>
        <end position="310"/>
    </location>
</feature>
<dbReference type="Gene3D" id="3.30.160.60">
    <property type="entry name" value="Classic Zinc Finger"/>
    <property type="match status" value="2"/>
</dbReference>
<dbReference type="PANTHER" id="PTHR16515:SF49">
    <property type="entry name" value="GASTRULA ZINC FINGER PROTEIN XLCGF49.1-LIKE-RELATED"/>
    <property type="match status" value="1"/>
</dbReference>
<dbReference type="InterPro" id="IPR036236">
    <property type="entry name" value="Znf_C2H2_sf"/>
</dbReference>
<evidence type="ECO:0000313" key="11">
    <source>
        <dbReference type="Proteomes" id="UP000723463"/>
    </source>
</evidence>
<feature type="region of interest" description="Disordered" evidence="8">
    <location>
        <begin position="246"/>
        <end position="384"/>
    </location>
</feature>
<dbReference type="PROSITE" id="PS00028">
    <property type="entry name" value="ZINC_FINGER_C2H2_1"/>
    <property type="match status" value="3"/>
</dbReference>